<organism evidence="2 3">
    <name type="scientific">Brumimicrobium oceani</name>
    <dbReference type="NCBI Taxonomy" id="2100725"/>
    <lineage>
        <taxon>Bacteria</taxon>
        <taxon>Pseudomonadati</taxon>
        <taxon>Bacteroidota</taxon>
        <taxon>Flavobacteriia</taxon>
        <taxon>Flavobacteriales</taxon>
        <taxon>Crocinitomicaceae</taxon>
        <taxon>Brumimicrobium</taxon>
    </lineage>
</organism>
<evidence type="ECO:0000313" key="3">
    <source>
        <dbReference type="Proteomes" id="UP000245370"/>
    </source>
</evidence>
<dbReference type="Proteomes" id="UP000245370">
    <property type="component" value="Unassembled WGS sequence"/>
</dbReference>
<dbReference type="EMBL" id="QFRJ01000002">
    <property type="protein sequence ID" value="PWH86315.1"/>
    <property type="molecule type" value="Genomic_DNA"/>
</dbReference>
<proteinExistence type="predicted"/>
<accession>A0A2U2XEV0</accession>
<reference evidence="2 3" key="1">
    <citation type="submission" date="2018-05" db="EMBL/GenBank/DDBJ databases">
        <title>Brumimicrobium oceani sp. nov., isolated from coastal sediment.</title>
        <authorList>
            <person name="Kou Y."/>
        </authorList>
    </citation>
    <scope>NUCLEOTIDE SEQUENCE [LARGE SCALE GENOMIC DNA]</scope>
    <source>
        <strain evidence="2 3">C305</strain>
    </source>
</reference>
<protein>
    <submittedName>
        <fullName evidence="2">DUF2384 domain-containing protein</fullName>
    </submittedName>
</protein>
<sequence length="141" mass="16643">MKNKEYKYDPDKIPDSVSDVEIVYYINTVNIASKEFKFFKKLAQKTDKIISEWFNVSEKTFQNYKNLKTEISLPFKEKFFLLIALYKKGELVFGSKEAFNTWLETPNFQFNNLPPVDFFKSISGIRYIEDRLTGIEYGDNA</sequence>
<dbReference type="InterPro" id="IPR024467">
    <property type="entry name" value="Xre/MbcA/ParS-like_toxin-bd"/>
</dbReference>
<keyword evidence="3" id="KW-1185">Reference proteome</keyword>
<feature type="domain" description="Antitoxin Xre/MbcA/ParS-like toxin-binding" evidence="1">
    <location>
        <begin position="89"/>
        <end position="138"/>
    </location>
</feature>
<gene>
    <name evidence="2" type="ORF">DIT68_03495</name>
</gene>
<reference evidence="2 3" key="2">
    <citation type="submission" date="2018-05" db="EMBL/GenBank/DDBJ databases">
        <authorList>
            <person name="Lanie J.A."/>
            <person name="Ng W.-L."/>
            <person name="Kazmierczak K.M."/>
            <person name="Andrzejewski T.M."/>
            <person name="Davidsen T.M."/>
            <person name="Wayne K.J."/>
            <person name="Tettelin H."/>
            <person name="Glass J.I."/>
            <person name="Rusch D."/>
            <person name="Podicherti R."/>
            <person name="Tsui H.-C.T."/>
            <person name="Winkler M.E."/>
        </authorList>
    </citation>
    <scope>NUCLEOTIDE SEQUENCE [LARGE SCALE GENOMIC DNA]</scope>
    <source>
        <strain evidence="2 3">C305</strain>
    </source>
</reference>
<dbReference type="OrthoDB" id="5770459at2"/>
<comment type="caution">
    <text evidence="2">The sequence shown here is derived from an EMBL/GenBank/DDBJ whole genome shotgun (WGS) entry which is preliminary data.</text>
</comment>
<dbReference type="Pfam" id="PF09722">
    <property type="entry name" value="Xre_MbcA_ParS_C"/>
    <property type="match status" value="1"/>
</dbReference>
<evidence type="ECO:0000259" key="1">
    <source>
        <dbReference type="Pfam" id="PF09722"/>
    </source>
</evidence>
<dbReference type="AlphaFoldDB" id="A0A2U2XEV0"/>
<dbReference type="RefSeq" id="WP_109358426.1">
    <property type="nucleotide sequence ID" value="NZ_QFRJ01000002.1"/>
</dbReference>
<name>A0A2U2XEV0_9FLAO</name>
<evidence type="ECO:0000313" key="2">
    <source>
        <dbReference type="EMBL" id="PWH86315.1"/>
    </source>
</evidence>